<dbReference type="EMBL" id="JAYGHY010000013">
    <property type="protein sequence ID" value="MEA5442149.1"/>
    <property type="molecule type" value="Genomic_DNA"/>
</dbReference>
<dbReference type="PANTHER" id="PTHR47353">
    <property type="entry name" value="THIOREDOXIN-LIKE PROTEIN HCF164, CHLOROPLASTIC"/>
    <property type="match status" value="1"/>
</dbReference>
<sequence>MPLPLTAPLTALLLTLGGHQPVGLPGSVQADTRPAANRATGLVAQAQGGALAPSLQGKPVVVDIYASWCSKCQTIAPTLRSLQQQKAGKATFLKFDVSDAAQLKKSRERARALGLGPFLEANRSQTSLVAVINPATGAAVQTFRASTDERAYSAAIKRTQSLLKP</sequence>
<feature type="domain" description="Thioredoxin" evidence="1">
    <location>
        <begin position="1"/>
        <end position="161"/>
    </location>
</feature>
<dbReference type="PROSITE" id="PS51352">
    <property type="entry name" value="THIOREDOXIN_2"/>
    <property type="match status" value="1"/>
</dbReference>
<reference evidence="2 3" key="1">
    <citation type="submission" date="2023-12" db="EMBL/GenBank/DDBJ databases">
        <title>Baltic Sea Cyanobacteria.</title>
        <authorList>
            <person name="Delbaje E."/>
            <person name="Fewer D.P."/>
            <person name="Shishido T.K."/>
        </authorList>
    </citation>
    <scope>NUCLEOTIDE SEQUENCE [LARGE SCALE GENOMIC DNA]</scope>
    <source>
        <strain evidence="2 3">UHCC 0281</strain>
    </source>
</reference>
<dbReference type="InterPro" id="IPR044241">
    <property type="entry name" value="TxlA/HCF164"/>
</dbReference>
<accession>A0ABU5SUD6</accession>
<dbReference type="Proteomes" id="UP001302329">
    <property type="component" value="Unassembled WGS sequence"/>
</dbReference>
<evidence type="ECO:0000313" key="2">
    <source>
        <dbReference type="EMBL" id="MEA5442149.1"/>
    </source>
</evidence>
<comment type="caution">
    <text evidence="2">The sequence shown here is derived from an EMBL/GenBank/DDBJ whole genome shotgun (WGS) entry which is preliminary data.</text>
</comment>
<dbReference type="RefSeq" id="WP_323356232.1">
    <property type="nucleotide sequence ID" value="NZ_JAYGHY010000013.1"/>
</dbReference>
<keyword evidence="3" id="KW-1185">Reference proteome</keyword>
<dbReference type="Pfam" id="PF00085">
    <property type="entry name" value="Thioredoxin"/>
    <property type="match status" value="1"/>
</dbReference>
<organism evidence="2 3">
    <name type="scientific">Cyanobium gracile UHCC 0281</name>
    <dbReference type="NCBI Taxonomy" id="3110309"/>
    <lineage>
        <taxon>Bacteria</taxon>
        <taxon>Bacillati</taxon>
        <taxon>Cyanobacteriota</taxon>
        <taxon>Cyanophyceae</taxon>
        <taxon>Synechococcales</taxon>
        <taxon>Prochlorococcaceae</taxon>
        <taxon>Cyanobium</taxon>
    </lineage>
</organism>
<dbReference type="InterPro" id="IPR013766">
    <property type="entry name" value="Thioredoxin_domain"/>
</dbReference>
<name>A0ABU5SUD6_9CYAN</name>
<evidence type="ECO:0000259" key="1">
    <source>
        <dbReference type="PROSITE" id="PS51352"/>
    </source>
</evidence>
<dbReference type="Gene3D" id="3.40.30.10">
    <property type="entry name" value="Glutaredoxin"/>
    <property type="match status" value="1"/>
</dbReference>
<dbReference type="PANTHER" id="PTHR47353:SF1">
    <property type="entry name" value="THIOREDOXIN-LIKE PROTEIN HCF164, CHLOROPLASTIC"/>
    <property type="match status" value="1"/>
</dbReference>
<protein>
    <submittedName>
        <fullName evidence="2">Thioredoxin domain-containing protein</fullName>
    </submittedName>
</protein>
<dbReference type="CDD" id="cd02947">
    <property type="entry name" value="TRX_family"/>
    <property type="match status" value="1"/>
</dbReference>
<dbReference type="InterPro" id="IPR036249">
    <property type="entry name" value="Thioredoxin-like_sf"/>
</dbReference>
<dbReference type="SUPFAM" id="SSF52833">
    <property type="entry name" value="Thioredoxin-like"/>
    <property type="match status" value="1"/>
</dbReference>
<gene>
    <name evidence="2" type="ORF">VB739_06255</name>
</gene>
<proteinExistence type="predicted"/>
<evidence type="ECO:0000313" key="3">
    <source>
        <dbReference type="Proteomes" id="UP001302329"/>
    </source>
</evidence>